<feature type="domain" description="Phasin" evidence="1">
    <location>
        <begin position="134"/>
        <end position="232"/>
    </location>
</feature>
<name>A0A840YEX2_9SPHN</name>
<dbReference type="AlphaFoldDB" id="A0A840YEX2"/>
<keyword evidence="3" id="KW-1185">Reference proteome</keyword>
<protein>
    <recommendedName>
        <fullName evidence="1">Phasin domain-containing protein</fullName>
    </recommendedName>
</protein>
<dbReference type="Proteomes" id="UP000527143">
    <property type="component" value="Unassembled WGS sequence"/>
</dbReference>
<dbReference type="RefSeq" id="WP_184088157.1">
    <property type="nucleotide sequence ID" value="NZ_JACIJF010000007.1"/>
</dbReference>
<comment type="caution">
    <text evidence="2">The sequence shown here is derived from an EMBL/GenBank/DDBJ whole genome shotgun (WGS) entry which is preliminary data.</text>
</comment>
<proteinExistence type="predicted"/>
<organism evidence="2 3">
    <name type="scientific">Sphingomonas xinjiangensis</name>
    <dbReference type="NCBI Taxonomy" id="643568"/>
    <lineage>
        <taxon>Bacteria</taxon>
        <taxon>Pseudomonadati</taxon>
        <taxon>Pseudomonadota</taxon>
        <taxon>Alphaproteobacteria</taxon>
        <taxon>Sphingomonadales</taxon>
        <taxon>Sphingomonadaceae</taxon>
        <taxon>Sphingomonas</taxon>
    </lineage>
</organism>
<dbReference type="InterPro" id="IPR018968">
    <property type="entry name" value="Phasin"/>
</dbReference>
<accession>A0A840YEX2</accession>
<dbReference type="Pfam" id="PF09361">
    <property type="entry name" value="Phasin_2"/>
    <property type="match status" value="1"/>
</dbReference>
<sequence length="243" mass="25400">MATNGPKAGKGARTSKPILSVAEAAVPIAEKSAPDSVIEAAAPINRSGPVPAVAASQEVPETVEATAMQAQPAAVQTINEVVAAEGLVRDSIVKEVSTMDTTVENNGAKAHALFTDFNDRTRAAVEKSTKLAEEAGEFAKGNLEALVESSRIAAKGLESFGQDAADYGRKSFENATSAMKTLSTIKSPTEFFKFQSDFMRGMFDAYVAETSKNTEAMIKLAGDAAQPLSNRVAVAVEKVKTAA</sequence>
<evidence type="ECO:0000259" key="1">
    <source>
        <dbReference type="Pfam" id="PF09361"/>
    </source>
</evidence>
<reference evidence="2 3" key="1">
    <citation type="submission" date="2020-08" db="EMBL/GenBank/DDBJ databases">
        <title>Genomic Encyclopedia of Type Strains, Phase IV (KMG-IV): sequencing the most valuable type-strain genomes for metagenomic binning, comparative biology and taxonomic classification.</title>
        <authorList>
            <person name="Goeker M."/>
        </authorList>
    </citation>
    <scope>NUCLEOTIDE SEQUENCE [LARGE SCALE GENOMIC DNA]</scope>
    <source>
        <strain evidence="2 3">DSM 26736</strain>
    </source>
</reference>
<gene>
    <name evidence="2" type="ORF">FHT02_002618</name>
</gene>
<evidence type="ECO:0000313" key="3">
    <source>
        <dbReference type="Proteomes" id="UP000527143"/>
    </source>
</evidence>
<evidence type="ECO:0000313" key="2">
    <source>
        <dbReference type="EMBL" id="MBB5711374.1"/>
    </source>
</evidence>
<dbReference type="EMBL" id="JACIJF010000007">
    <property type="protein sequence ID" value="MBB5711374.1"/>
    <property type="molecule type" value="Genomic_DNA"/>
</dbReference>